<dbReference type="PANTHER" id="PTHR28158">
    <property type="entry name" value="37S RIBOSOMAL PROTEIN S35, MITOCHONDRIAL"/>
    <property type="match status" value="1"/>
</dbReference>
<dbReference type="Proteomes" id="UP000253551">
    <property type="component" value="Unassembled WGS sequence"/>
</dbReference>
<gene>
    <name evidence="1" type="ORF">CU098_007404</name>
</gene>
<accession>A0A367IZK8</accession>
<dbReference type="OrthoDB" id="10052321at2759"/>
<dbReference type="AlphaFoldDB" id="A0A367IZK8"/>
<sequence>MQITRLCTTSPLHGINAYTTIARYTTCYSQRYFSLSAQRLNEKGTSKIPETETIEPVENIEPIEAEPIKISRRRRKFHKWMETQGHKYSRPSEGTTNYLAISPFPNNPLFQPRPPLSDATKQQMYDAFASDSQKWTVRKLASKHGVSLKRVEAILKLKSFEKEMETNGIVLQRKFAKGMENLMGVDKTIELLRESLADVFPNVSKPKFKTLPEDSTFGPKDAAKVLNRMPFKDLERRAIELEQAEFTLPKSFTNEETIRKTKKFIITDISA</sequence>
<dbReference type="InterPro" id="IPR021036">
    <property type="entry name" value="Ribosomal_mS45"/>
</dbReference>
<dbReference type="GO" id="GO:0003735">
    <property type="term" value="F:structural constituent of ribosome"/>
    <property type="evidence" value="ECO:0007669"/>
    <property type="project" value="TreeGrafter"/>
</dbReference>
<dbReference type="Pfam" id="PF12298">
    <property type="entry name" value="Bot1p"/>
    <property type="match status" value="1"/>
</dbReference>
<name>A0A367IZK8_RHIST</name>
<evidence type="ECO:0008006" key="3">
    <source>
        <dbReference type="Google" id="ProtNLM"/>
    </source>
</evidence>
<protein>
    <recommendedName>
        <fullName evidence="3">37S ribosomal protein S35, mitochondrial</fullName>
    </recommendedName>
</protein>
<proteinExistence type="predicted"/>
<evidence type="ECO:0000313" key="1">
    <source>
        <dbReference type="EMBL" id="RCH83125.1"/>
    </source>
</evidence>
<dbReference type="PANTHER" id="PTHR28158:SF1">
    <property type="entry name" value="SMALL RIBOSOMAL SUBUNIT PROTEIN MS45"/>
    <property type="match status" value="1"/>
</dbReference>
<comment type="caution">
    <text evidence="1">The sequence shown here is derived from an EMBL/GenBank/DDBJ whole genome shotgun (WGS) entry which is preliminary data.</text>
</comment>
<dbReference type="STRING" id="4846.A0A367IZK8"/>
<evidence type="ECO:0000313" key="2">
    <source>
        <dbReference type="Proteomes" id="UP000253551"/>
    </source>
</evidence>
<reference evidence="1 2" key="1">
    <citation type="journal article" date="2018" name="G3 (Bethesda)">
        <title>Phylogenetic and Phylogenomic Definition of Rhizopus Species.</title>
        <authorList>
            <person name="Gryganskyi A.P."/>
            <person name="Golan J."/>
            <person name="Dolatabadi S."/>
            <person name="Mondo S."/>
            <person name="Robb S."/>
            <person name="Idnurm A."/>
            <person name="Muszewska A."/>
            <person name="Steczkiewicz K."/>
            <person name="Masonjones S."/>
            <person name="Liao H.L."/>
            <person name="Gajdeczka M.T."/>
            <person name="Anike F."/>
            <person name="Vuek A."/>
            <person name="Anishchenko I.M."/>
            <person name="Voigt K."/>
            <person name="de Hoog G.S."/>
            <person name="Smith M.E."/>
            <person name="Heitman J."/>
            <person name="Vilgalys R."/>
            <person name="Stajich J.E."/>
        </authorList>
    </citation>
    <scope>NUCLEOTIDE SEQUENCE [LARGE SCALE GENOMIC DNA]</scope>
    <source>
        <strain evidence="1 2">LSU 92-RS-03</strain>
    </source>
</reference>
<keyword evidence="2" id="KW-1185">Reference proteome</keyword>
<dbReference type="EMBL" id="PJQM01004850">
    <property type="protein sequence ID" value="RCH83125.1"/>
    <property type="molecule type" value="Genomic_DNA"/>
</dbReference>
<organism evidence="1 2">
    <name type="scientific">Rhizopus stolonifer</name>
    <name type="common">Rhizopus nigricans</name>
    <dbReference type="NCBI Taxonomy" id="4846"/>
    <lineage>
        <taxon>Eukaryota</taxon>
        <taxon>Fungi</taxon>
        <taxon>Fungi incertae sedis</taxon>
        <taxon>Mucoromycota</taxon>
        <taxon>Mucoromycotina</taxon>
        <taxon>Mucoromycetes</taxon>
        <taxon>Mucorales</taxon>
        <taxon>Mucorineae</taxon>
        <taxon>Rhizopodaceae</taxon>
        <taxon>Rhizopus</taxon>
    </lineage>
</organism>
<dbReference type="GO" id="GO:0005763">
    <property type="term" value="C:mitochondrial small ribosomal subunit"/>
    <property type="evidence" value="ECO:0007669"/>
    <property type="project" value="TreeGrafter"/>
</dbReference>
<dbReference type="GO" id="GO:0032543">
    <property type="term" value="P:mitochondrial translation"/>
    <property type="evidence" value="ECO:0007669"/>
    <property type="project" value="TreeGrafter"/>
</dbReference>